<dbReference type="Proteomes" id="UP000217431">
    <property type="component" value="Chromosome II"/>
</dbReference>
<name>A0A0T7ANW6_PREIN</name>
<dbReference type="EMBL" id="AP014598">
    <property type="protein sequence ID" value="BAU19029.1"/>
    <property type="molecule type" value="Genomic_DNA"/>
</dbReference>
<protein>
    <submittedName>
        <fullName evidence="1">Uncharacterized protein</fullName>
    </submittedName>
</protein>
<dbReference type="EMBL" id="AP014598">
    <property type="protein sequence ID" value="BAU18733.1"/>
    <property type="molecule type" value="Genomic_DNA"/>
</dbReference>
<proteinExistence type="predicted"/>
<accession>A0A0T7ANW6</accession>
<evidence type="ECO:0000313" key="3">
    <source>
        <dbReference type="Proteomes" id="UP000217431"/>
    </source>
</evidence>
<dbReference type="AlphaFoldDB" id="A0A0T7ANW6"/>
<evidence type="ECO:0000313" key="1">
    <source>
        <dbReference type="EMBL" id="BAU18733.1"/>
    </source>
</evidence>
<evidence type="ECO:0000313" key="2">
    <source>
        <dbReference type="EMBL" id="BAU19029.1"/>
    </source>
</evidence>
<sequence length="27" mass="3119">MYKVTKTPKFEQPATFKCLHPMQGGLH</sequence>
<organism evidence="1 3">
    <name type="scientific">Prevotella intermedia</name>
    <dbReference type="NCBI Taxonomy" id="28131"/>
    <lineage>
        <taxon>Bacteria</taxon>
        <taxon>Pseudomonadati</taxon>
        <taxon>Bacteroidota</taxon>
        <taxon>Bacteroidia</taxon>
        <taxon>Bacteroidales</taxon>
        <taxon>Prevotellaceae</taxon>
        <taxon>Prevotella</taxon>
    </lineage>
</organism>
<reference evidence="1 3" key="1">
    <citation type="journal article" date="2016" name="DNA Res.">
        <title>The complete genome sequencing of Prevotella intermedia strain OMA14 and a subsequent fine-scale, intra-species genomic comparison reveal an unusual amplification of conjugative and mobile transposons and identify a novel Prevotella-lineage-specific repeat.</title>
        <authorList>
            <person name="Naito M."/>
            <person name="Ogura Y."/>
            <person name="Itoh T."/>
            <person name="Shoji M."/>
            <person name="Okamoto M."/>
            <person name="Hayashi T."/>
            <person name="Nakayama K."/>
        </authorList>
    </citation>
    <scope>NUCLEOTIDE SEQUENCE [LARGE SCALE GENOMIC DNA]</scope>
    <source>
        <strain evidence="1 3">OMA14</strain>
    </source>
</reference>
<gene>
    <name evidence="1" type="ORF">PIOMA14_II_0228</name>
    <name evidence="2" type="ORF">PIOMA14_II_0524</name>
</gene>